<reference evidence="1 2" key="1">
    <citation type="submission" date="2019-03" db="EMBL/GenBank/DDBJ databases">
        <title>Nitrincola sp. nov. isolated from an Indian soda lake.</title>
        <authorList>
            <person name="Joshi A."/>
            <person name="Thite S.V."/>
            <person name="Joseph N."/>
            <person name="Dhotre D."/>
            <person name="Moorthy M."/>
            <person name="Shouche Y.S."/>
        </authorList>
    </citation>
    <scope>NUCLEOTIDE SEQUENCE [LARGE SCALE GENOMIC DNA]</scope>
    <source>
        <strain evidence="1 2">MEB193</strain>
    </source>
</reference>
<dbReference type="RefSeq" id="WP_149391901.1">
    <property type="nucleotide sequence ID" value="NZ_SMRS01000014.1"/>
</dbReference>
<keyword evidence="2" id="KW-1185">Reference proteome</keyword>
<name>A0A5A9VYT2_9GAMM</name>
<sequence>MGTAFAKHRIVAGESCRMAQCTEEVKKHAGNQVAGIVIVICYQPAMRLRWYHPAGAGLRAGAVARPVMAAGSGIPLSIR</sequence>
<evidence type="ECO:0000313" key="1">
    <source>
        <dbReference type="EMBL" id="KAA0873532.1"/>
    </source>
</evidence>
<dbReference type="EMBL" id="SMRS01000014">
    <property type="protein sequence ID" value="KAA0873532.1"/>
    <property type="molecule type" value="Genomic_DNA"/>
</dbReference>
<proteinExistence type="predicted"/>
<protein>
    <submittedName>
        <fullName evidence="1">Uncharacterized protein</fullName>
    </submittedName>
</protein>
<comment type="caution">
    <text evidence="1">The sequence shown here is derived from an EMBL/GenBank/DDBJ whole genome shotgun (WGS) entry which is preliminary data.</text>
</comment>
<accession>A0A5A9VYT2</accession>
<dbReference type="Proteomes" id="UP000325302">
    <property type="component" value="Unassembled WGS sequence"/>
</dbReference>
<dbReference type="AlphaFoldDB" id="A0A5A9VYT2"/>
<evidence type="ECO:0000313" key="2">
    <source>
        <dbReference type="Proteomes" id="UP000325302"/>
    </source>
</evidence>
<organism evidence="1 2">
    <name type="scientific">Nitrincola tapanii</name>
    <dbReference type="NCBI Taxonomy" id="1708751"/>
    <lineage>
        <taxon>Bacteria</taxon>
        <taxon>Pseudomonadati</taxon>
        <taxon>Pseudomonadota</taxon>
        <taxon>Gammaproteobacteria</taxon>
        <taxon>Oceanospirillales</taxon>
        <taxon>Oceanospirillaceae</taxon>
        <taxon>Nitrincola</taxon>
    </lineage>
</organism>
<gene>
    <name evidence="1" type="ORF">E1H14_12915</name>
</gene>